<dbReference type="InterPro" id="IPR043519">
    <property type="entry name" value="NT_sf"/>
</dbReference>
<dbReference type="GO" id="GO:0005730">
    <property type="term" value="C:nucleolus"/>
    <property type="evidence" value="ECO:0007669"/>
    <property type="project" value="TreeGrafter"/>
</dbReference>
<evidence type="ECO:0000256" key="1">
    <source>
        <dbReference type="ARBA" id="ARBA00022723"/>
    </source>
</evidence>
<dbReference type="EMBL" id="JALJOU010000008">
    <property type="protein sequence ID" value="KAK9842314.1"/>
    <property type="molecule type" value="Genomic_DNA"/>
</dbReference>
<evidence type="ECO:0000313" key="5">
    <source>
        <dbReference type="EMBL" id="KAK9842314.1"/>
    </source>
</evidence>
<accession>A0AAW1S8P8</accession>
<dbReference type="CDD" id="cd05402">
    <property type="entry name" value="NT_PAP_TUTase"/>
    <property type="match status" value="1"/>
</dbReference>
<dbReference type="PANTHER" id="PTHR23092:SF15">
    <property type="entry name" value="INACTIVE NON-CANONICAL POLY(A) RNA POLYMERASE PROTEIN TRF4-2-RELATED"/>
    <property type="match status" value="1"/>
</dbReference>
<evidence type="ECO:0008006" key="7">
    <source>
        <dbReference type="Google" id="ProtNLM"/>
    </source>
</evidence>
<dbReference type="InterPro" id="IPR045862">
    <property type="entry name" value="Trf4-like"/>
</dbReference>
<feature type="domain" description="Poly(A) RNA polymerase mitochondrial-like central palm" evidence="4">
    <location>
        <begin position="29"/>
        <end position="168"/>
    </location>
</feature>
<dbReference type="InterPro" id="IPR054708">
    <property type="entry name" value="MTPAP-like_central"/>
</dbReference>
<dbReference type="AlphaFoldDB" id="A0AAW1S8P8"/>
<dbReference type="Proteomes" id="UP001445335">
    <property type="component" value="Unassembled WGS sequence"/>
</dbReference>
<dbReference type="GO" id="GO:0031499">
    <property type="term" value="C:TRAMP complex"/>
    <property type="evidence" value="ECO:0007669"/>
    <property type="project" value="TreeGrafter"/>
</dbReference>
<dbReference type="Pfam" id="PF03828">
    <property type="entry name" value="PAP_assoc"/>
    <property type="match status" value="1"/>
</dbReference>
<dbReference type="SUPFAM" id="SSF81301">
    <property type="entry name" value="Nucleotidyltransferase"/>
    <property type="match status" value="1"/>
</dbReference>
<dbReference type="Gene3D" id="3.30.460.10">
    <property type="entry name" value="Beta Polymerase, domain 2"/>
    <property type="match status" value="1"/>
</dbReference>
<evidence type="ECO:0000259" key="3">
    <source>
        <dbReference type="Pfam" id="PF03828"/>
    </source>
</evidence>
<dbReference type="Gene3D" id="1.10.1410.10">
    <property type="match status" value="1"/>
</dbReference>
<gene>
    <name evidence="5" type="ORF">WJX81_006101</name>
</gene>
<dbReference type="PANTHER" id="PTHR23092">
    <property type="entry name" value="POLY(A) RNA POLYMERASE"/>
    <property type="match status" value="1"/>
</dbReference>
<protein>
    <recommendedName>
        <fullName evidence="7">Polymerase nucleotidyl transferase domain-containing protein</fullName>
    </recommendedName>
</protein>
<name>A0AAW1S8P8_9CHLO</name>
<sequence>MNGHVTPAAGSPDAGPVKKRSRWEAAAALDKEVLEFARAVAPDRSEAAIREAAFQRVASACRAAYLPNVQTFGSRACGLELWSSDIDIAILGVLEPAAPSGGFTEGQKRDVCWYLEALVRELHERRSVQKTLLIRRARIPIIKVTTVEGVDVDVSINGAGGMHAAALLGRHMAAFPALRPLALTLKAMLRVAQPAPLHEVATGGLGAYSLVNMLVAHLMLDAKEGGAPGDWGRLLLGFLERFGRRFDYDVQAVAVGRGGIVPKAAVPMASARDSTRLCVEDPLTGRDISGGTTRILAVRDAFAAAASVLRLALQRSDGAPGAPALALLSQAFDVRAALSPRSPLLAELGAARPDQGAAVAR</sequence>
<dbReference type="InterPro" id="IPR002058">
    <property type="entry name" value="PAP_assoc"/>
</dbReference>
<organism evidence="5 6">
    <name type="scientific">Elliptochloris bilobata</name>
    <dbReference type="NCBI Taxonomy" id="381761"/>
    <lineage>
        <taxon>Eukaryota</taxon>
        <taxon>Viridiplantae</taxon>
        <taxon>Chlorophyta</taxon>
        <taxon>core chlorophytes</taxon>
        <taxon>Trebouxiophyceae</taxon>
        <taxon>Trebouxiophyceae incertae sedis</taxon>
        <taxon>Elliptochloris clade</taxon>
        <taxon>Elliptochloris</taxon>
    </lineage>
</organism>
<dbReference type="GO" id="GO:0046872">
    <property type="term" value="F:metal ion binding"/>
    <property type="evidence" value="ECO:0007669"/>
    <property type="project" value="UniProtKB-KW"/>
</dbReference>
<dbReference type="GO" id="GO:1990817">
    <property type="term" value="F:poly(A) RNA polymerase activity"/>
    <property type="evidence" value="ECO:0007669"/>
    <property type="project" value="InterPro"/>
</dbReference>
<dbReference type="SUPFAM" id="SSF81631">
    <property type="entry name" value="PAP/OAS1 substrate-binding domain"/>
    <property type="match status" value="1"/>
</dbReference>
<keyword evidence="2" id="KW-0460">Magnesium</keyword>
<dbReference type="Pfam" id="PF22600">
    <property type="entry name" value="MTPAP-like_central"/>
    <property type="match status" value="1"/>
</dbReference>
<reference evidence="5 6" key="1">
    <citation type="journal article" date="2024" name="Nat. Commun.">
        <title>Phylogenomics reveals the evolutionary origins of lichenization in chlorophyte algae.</title>
        <authorList>
            <person name="Puginier C."/>
            <person name="Libourel C."/>
            <person name="Otte J."/>
            <person name="Skaloud P."/>
            <person name="Haon M."/>
            <person name="Grisel S."/>
            <person name="Petersen M."/>
            <person name="Berrin J.G."/>
            <person name="Delaux P.M."/>
            <person name="Dal Grande F."/>
            <person name="Keller J."/>
        </authorList>
    </citation>
    <scope>NUCLEOTIDE SEQUENCE [LARGE SCALE GENOMIC DNA]</scope>
    <source>
        <strain evidence="5 6">SAG 245.80</strain>
    </source>
</reference>
<proteinExistence type="predicted"/>
<comment type="caution">
    <text evidence="5">The sequence shown here is derived from an EMBL/GenBank/DDBJ whole genome shotgun (WGS) entry which is preliminary data.</text>
</comment>
<dbReference type="GO" id="GO:0043634">
    <property type="term" value="P:polyadenylation-dependent ncRNA catabolic process"/>
    <property type="evidence" value="ECO:0007669"/>
    <property type="project" value="TreeGrafter"/>
</dbReference>
<evidence type="ECO:0000259" key="4">
    <source>
        <dbReference type="Pfam" id="PF22600"/>
    </source>
</evidence>
<evidence type="ECO:0000313" key="6">
    <source>
        <dbReference type="Proteomes" id="UP001445335"/>
    </source>
</evidence>
<keyword evidence="1" id="KW-0479">Metal-binding</keyword>
<keyword evidence="6" id="KW-1185">Reference proteome</keyword>
<evidence type="ECO:0000256" key="2">
    <source>
        <dbReference type="ARBA" id="ARBA00022842"/>
    </source>
</evidence>
<dbReference type="GO" id="GO:0003729">
    <property type="term" value="F:mRNA binding"/>
    <property type="evidence" value="ECO:0007669"/>
    <property type="project" value="TreeGrafter"/>
</dbReference>
<dbReference type="GO" id="GO:0031123">
    <property type="term" value="P:RNA 3'-end processing"/>
    <property type="evidence" value="ECO:0007669"/>
    <property type="project" value="TreeGrafter"/>
</dbReference>
<feature type="domain" description="PAP-associated" evidence="3">
    <location>
        <begin position="232"/>
        <end position="283"/>
    </location>
</feature>